<organism evidence="4 5">
    <name type="scientific">Nocardioides aquiterrae</name>
    <dbReference type="NCBI Taxonomy" id="203799"/>
    <lineage>
        <taxon>Bacteria</taxon>
        <taxon>Bacillati</taxon>
        <taxon>Actinomycetota</taxon>
        <taxon>Actinomycetes</taxon>
        <taxon>Propionibacteriales</taxon>
        <taxon>Nocardioidaceae</taxon>
        <taxon>Nocardioides</taxon>
    </lineage>
</organism>
<feature type="transmembrane region" description="Helical" evidence="2">
    <location>
        <begin position="141"/>
        <end position="167"/>
    </location>
</feature>
<feature type="compositionally biased region" description="Polar residues" evidence="1">
    <location>
        <begin position="22"/>
        <end position="44"/>
    </location>
</feature>
<dbReference type="Pfam" id="PF11181">
    <property type="entry name" value="YflT"/>
    <property type="match status" value="1"/>
</dbReference>
<evidence type="ECO:0000256" key="1">
    <source>
        <dbReference type="SAM" id="MobiDB-lite"/>
    </source>
</evidence>
<dbReference type="EMBL" id="BAAAJE010000011">
    <property type="protein sequence ID" value="GAA1144702.1"/>
    <property type="molecule type" value="Genomic_DNA"/>
</dbReference>
<dbReference type="InterPro" id="IPR052948">
    <property type="entry name" value="Low_temp-induced_all0457"/>
</dbReference>
<evidence type="ECO:0000256" key="2">
    <source>
        <dbReference type="SAM" id="Phobius"/>
    </source>
</evidence>
<dbReference type="RefSeq" id="WP_343907878.1">
    <property type="nucleotide sequence ID" value="NZ_BAAAJE010000011.1"/>
</dbReference>
<protein>
    <recommendedName>
        <fullName evidence="3">General stress protein 17M-like domain-containing protein</fullName>
    </recommendedName>
</protein>
<feature type="compositionally biased region" description="Basic and acidic residues" evidence="1">
    <location>
        <begin position="1"/>
        <end position="10"/>
    </location>
</feature>
<keyword evidence="2" id="KW-0472">Membrane</keyword>
<feature type="region of interest" description="Disordered" evidence="1">
    <location>
        <begin position="1"/>
        <end position="48"/>
    </location>
</feature>
<name>A0ABP4EXV9_9ACTN</name>
<comment type="caution">
    <text evidence="4">The sequence shown here is derived from an EMBL/GenBank/DDBJ whole genome shotgun (WGS) entry which is preliminary data.</text>
</comment>
<dbReference type="PANTHER" id="PTHR36109:SF2">
    <property type="entry name" value="MEMBRANE PROTEIN"/>
    <property type="match status" value="1"/>
</dbReference>
<feature type="transmembrane region" description="Helical" evidence="2">
    <location>
        <begin position="111"/>
        <end position="129"/>
    </location>
</feature>
<keyword evidence="2" id="KW-0812">Transmembrane</keyword>
<evidence type="ECO:0000313" key="4">
    <source>
        <dbReference type="EMBL" id="GAA1144702.1"/>
    </source>
</evidence>
<dbReference type="PANTHER" id="PTHR36109">
    <property type="entry name" value="MEMBRANE PROTEIN-RELATED"/>
    <property type="match status" value="1"/>
</dbReference>
<dbReference type="InterPro" id="IPR025889">
    <property type="entry name" value="GSP17M-like_dom"/>
</dbReference>
<evidence type="ECO:0000313" key="5">
    <source>
        <dbReference type="Proteomes" id="UP001499979"/>
    </source>
</evidence>
<accession>A0ABP4EXV9</accession>
<feature type="domain" description="General stress protein 17M-like" evidence="3">
    <location>
        <begin position="54"/>
        <end position="122"/>
    </location>
</feature>
<sequence>MTEPVTRTEADPAGTEPGTDPGTRQVTQVDPSRTLGSDPPTTDSRPVGADDRAVIAVFPDLAAAEQAVIALAKRDFPVDRISIIGKDMESEIRINGFVTTGDVAGPSAATGAWVGGLFGILTGAAMLFIPGVGPLVVLGPLAAAAVGAAQGALLGGAVGALLGHFVAKNYLPKYEELVRTGHYLLVVHGTEEEVARAQRLLTELGSTDVQRHDEYRGSIDRIGPIEQVYEGMKVVDVNGEEVGKVEFVKLGEPEAITLQGEDPSVMPDVPGPFAARLMLTGYLKVDRKGLFARDAYVSATQIDRVEGNTVHLTVSKDMLLTKRT</sequence>
<keyword evidence="2" id="KW-1133">Transmembrane helix</keyword>
<dbReference type="Proteomes" id="UP001499979">
    <property type="component" value="Unassembled WGS sequence"/>
</dbReference>
<reference evidence="5" key="1">
    <citation type="journal article" date="2019" name="Int. J. Syst. Evol. Microbiol.">
        <title>The Global Catalogue of Microorganisms (GCM) 10K type strain sequencing project: providing services to taxonomists for standard genome sequencing and annotation.</title>
        <authorList>
            <consortium name="The Broad Institute Genomics Platform"/>
            <consortium name="The Broad Institute Genome Sequencing Center for Infectious Disease"/>
            <person name="Wu L."/>
            <person name="Ma J."/>
        </authorList>
    </citation>
    <scope>NUCLEOTIDE SEQUENCE [LARGE SCALE GENOMIC DNA]</scope>
    <source>
        <strain evidence="5">JCM 11813</strain>
    </source>
</reference>
<keyword evidence="5" id="KW-1185">Reference proteome</keyword>
<evidence type="ECO:0000259" key="3">
    <source>
        <dbReference type="Pfam" id="PF11181"/>
    </source>
</evidence>
<proteinExistence type="predicted"/>
<gene>
    <name evidence="4" type="ORF">GCM10009606_24930</name>
</gene>